<keyword evidence="6" id="KW-1185">Reference proteome</keyword>
<dbReference type="GO" id="GO:0003700">
    <property type="term" value="F:DNA-binding transcription factor activity"/>
    <property type="evidence" value="ECO:0007669"/>
    <property type="project" value="TreeGrafter"/>
</dbReference>
<keyword evidence="1 2" id="KW-0238">DNA-binding</keyword>
<evidence type="ECO:0000256" key="3">
    <source>
        <dbReference type="SAM" id="MobiDB-lite"/>
    </source>
</evidence>
<name>A0A4U6QJ30_9ACTN</name>
<dbReference type="AlphaFoldDB" id="A0A4U6QJ30"/>
<dbReference type="Pfam" id="PF09860">
    <property type="entry name" value="DUF2087"/>
    <property type="match status" value="1"/>
</dbReference>
<dbReference type="InterPro" id="IPR050109">
    <property type="entry name" value="HTH-type_TetR-like_transc_reg"/>
</dbReference>
<feature type="region of interest" description="Disordered" evidence="3">
    <location>
        <begin position="116"/>
        <end position="163"/>
    </location>
</feature>
<feature type="compositionally biased region" description="Low complexity" evidence="3">
    <location>
        <begin position="124"/>
        <end position="153"/>
    </location>
</feature>
<dbReference type="Pfam" id="PF00440">
    <property type="entry name" value="TetR_N"/>
    <property type="match status" value="1"/>
</dbReference>
<dbReference type="Gene3D" id="1.10.10.60">
    <property type="entry name" value="Homeodomain-like"/>
    <property type="match status" value="1"/>
</dbReference>
<dbReference type="EMBL" id="SZZH01000001">
    <property type="protein sequence ID" value="TKV60440.1"/>
    <property type="molecule type" value="Genomic_DNA"/>
</dbReference>
<dbReference type="Gene3D" id="1.10.357.10">
    <property type="entry name" value="Tetracycline Repressor, domain 2"/>
    <property type="match status" value="1"/>
</dbReference>
<dbReference type="PANTHER" id="PTHR30055">
    <property type="entry name" value="HTH-TYPE TRANSCRIPTIONAL REGULATOR RUTR"/>
    <property type="match status" value="1"/>
</dbReference>
<dbReference type="GO" id="GO:0000976">
    <property type="term" value="F:transcription cis-regulatory region binding"/>
    <property type="evidence" value="ECO:0007669"/>
    <property type="project" value="TreeGrafter"/>
</dbReference>
<protein>
    <submittedName>
        <fullName evidence="5">DUF2087 domain-containing protein</fullName>
    </submittedName>
</protein>
<dbReference type="InterPro" id="IPR041490">
    <property type="entry name" value="KstR2_TetR_C"/>
</dbReference>
<evidence type="ECO:0000256" key="1">
    <source>
        <dbReference type="ARBA" id="ARBA00023125"/>
    </source>
</evidence>
<proteinExistence type="predicted"/>
<reference evidence="5 6" key="1">
    <citation type="submission" date="2019-05" db="EMBL/GenBank/DDBJ databases">
        <title>Nakamurella sp. N5BH11, whole genome shotgun sequence.</title>
        <authorList>
            <person name="Tuo L."/>
        </authorList>
    </citation>
    <scope>NUCLEOTIDE SEQUENCE [LARGE SCALE GENOMIC DNA]</scope>
    <source>
        <strain evidence="5 6">N5BH11</strain>
    </source>
</reference>
<dbReference type="PROSITE" id="PS50977">
    <property type="entry name" value="HTH_TETR_2"/>
    <property type="match status" value="1"/>
</dbReference>
<evidence type="ECO:0000256" key="2">
    <source>
        <dbReference type="PROSITE-ProRule" id="PRU00335"/>
    </source>
</evidence>
<dbReference type="InterPro" id="IPR018656">
    <property type="entry name" value="DUF2087"/>
</dbReference>
<dbReference type="InterPro" id="IPR009057">
    <property type="entry name" value="Homeodomain-like_sf"/>
</dbReference>
<dbReference type="Proteomes" id="UP000306985">
    <property type="component" value="Unassembled WGS sequence"/>
</dbReference>
<feature type="domain" description="HTH tetR-type" evidence="4">
    <location>
        <begin position="163"/>
        <end position="223"/>
    </location>
</feature>
<dbReference type="InterPro" id="IPR001647">
    <property type="entry name" value="HTH_TetR"/>
</dbReference>
<dbReference type="PANTHER" id="PTHR30055:SF237">
    <property type="entry name" value="TRANSCRIPTIONAL REPRESSOR MCE3R"/>
    <property type="match status" value="1"/>
</dbReference>
<evidence type="ECO:0000313" key="6">
    <source>
        <dbReference type="Proteomes" id="UP000306985"/>
    </source>
</evidence>
<dbReference type="OrthoDB" id="5112469at2"/>
<dbReference type="SUPFAM" id="SSF46689">
    <property type="entry name" value="Homeodomain-like"/>
    <property type="match status" value="1"/>
</dbReference>
<evidence type="ECO:0000259" key="4">
    <source>
        <dbReference type="PROSITE" id="PS50977"/>
    </source>
</evidence>
<sequence>MREPSAGDGARREETWVGSGDHDIELKRASDGAADLVLQRFFDGDGRLLTIPAKQSRQIAMYDLLAQRFVPGVRYTELEVNRELMAVYGDYVSLRRGLVDFGFLDRADGQYWRSGGSVPVGEDPAPVGADAPPGGPAPTAAARAGMRRGSPGATPRTTSPRGVRRREAIVAAASGLIADRGYAAVGMDDIGAAAGVTGPAIYRHFDSKAAVLAEVFERVIDSLLDAVTPHAAEPDGANQTTSVIAPTDAARALAEAIDRYATGVSARRRLIAVFVREVHHLPAEQGERLVTSQRHLIGRWRELLAAAHPDWSVQRVRTAVHGAFGLLNSVGTYESPLTDAELAAELTSLTRAALAV</sequence>
<accession>A0A4U6QJ30</accession>
<dbReference type="PRINTS" id="PR00455">
    <property type="entry name" value="HTHTETR"/>
</dbReference>
<gene>
    <name evidence="5" type="ORF">FDO65_01630</name>
</gene>
<feature type="DNA-binding region" description="H-T-H motif" evidence="2">
    <location>
        <begin position="186"/>
        <end position="205"/>
    </location>
</feature>
<organism evidence="5 6">
    <name type="scientific">Nakamurella flava</name>
    <dbReference type="NCBI Taxonomy" id="2576308"/>
    <lineage>
        <taxon>Bacteria</taxon>
        <taxon>Bacillati</taxon>
        <taxon>Actinomycetota</taxon>
        <taxon>Actinomycetes</taxon>
        <taxon>Nakamurellales</taxon>
        <taxon>Nakamurellaceae</taxon>
        <taxon>Nakamurella</taxon>
    </lineage>
</organism>
<dbReference type="Pfam" id="PF17932">
    <property type="entry name" value="TetR_C_24"/>
    <property type="match status" value="1"/>
</dbReference>
<comment type="caution">
    <text evidence="5">The sequence shown here is derived from an EMBL/GenBank/DDBJ whole genome shotgun (WGS) entry which is preliminary data.</text>
</comment>
<evidence type="ECO:0000313" key="5">
    <source>
        <dbReference type="EMBL" id="TKV60440.1"/>
    </source>
</evidence>